<dbReference type="RefSeq" id="WP_231813779.1">
    <property type="nucleotide sequence ID" value="NZ_JAJOZR010000005.1"/>
</dbReference>
<evidence type="ECO:0000313" key="5">
    <source>
        <dbReference type="Proteomes" id="UP001139089"/>
    </source>
</evidence>
<accession>A0A9X1T6Y9</accession>
<dbReference type="InterPro" id="IPR000160">
    <property type="entry name" value="GGDEF_dom"/>
</dbReference>
<dbReference type="SMART" id="SM00091">
    <property type="entry name" value="PAS"/>
    <property type="match status" value="2"/>
</dbReference>
<feature type="domain" description="GGDEF" evidence="3">
    <location>
        <begin position="296"/>
        <end position="428"/>
    </location>
</feature>
<dbReference type="NCBIfam" id="TIGR00254">
    <property type="entry name" value="GGDEF"/>
    <property type="match status" value="1"/>
</dbReference>
<dbReference type="SUPFAM" id="SSF55073">
    <property type="entry name" value="Nucleotide cyclase"/>
    <property type="match status" value="1"/>
</dbReference>
<dbReference type="PROSITE" id="PS50883">
    <property type="entry name" value="EAL"/>
    <property type="match status" value="1"/>
</dbReference>
<name>A0A9X1T6Y9_9HYPH</name>
<dbReference type="SMART" id="SM00267">
    <property type="entry name" value="GGDEF"/>
    <property type="match status" value="1"/>
</dbReference>
<dbReference type="CDD" id="cd00130">
    <property type="entry name" value="PAS"/>
    <property type="match status" value="1"/>
</dbReference>
<dbReference type="InterPro" id="IPR000014">
    <property type="entry name" value="PAS"/>
</dbReference>
<dbReference type="InterPro" id="IPR001633">
    <property type="entry name" value="EAL_dom"/>
</dbReference>
<dbReference type="SUPFAM" id="SSF55785">
    <property type="entry name" value="PYP-like sensor domain (PAS domain)"/>
    <property type="match status" value="2"/>
</dbReference>
<dbReference type="CDD" id="cd01949">
    <property type="entry name" value="GGDEF"/>
    <property type="match status" value="1"/>
</dbReference>
<feature type="domain" description="EAL" evidence="2">
    <location>
        <begin position="437"/>
        <end position="687"/>
    </location>
</feature>
<dbReference type="PROSITE" id="PS50887">
    <property type="entry name" value="GGDEF"/>
    <property type="match status" value="1"/>
</dbReference>
<dbReference type="Pfam" id="PF08448">
    <property type="entry name" value="PAS_4"/>
    <property type="match status" value="1"/>
</dbReference>
<organism evidence="4 5">
    <name type="scientific">Rhizobium quercicola</name>
    <dbReference type="NCBI Taxonomy" id="2901226"/>
    <lineage>
        <taxon>Bacteria</taxon>
        <taxon>Pseudomonadati</taxon>
        <taxon>Pseudomonadota</taxon>
        <taxon>Alphaproteobacteria</taxon>
        <taxon>Hyphomicrobiales</taxon>
        <taxon>Rhizobiaceae</taxon>
        <taxon>Rhizobium/Agrobacterium group</taxon>
        <taxon>Rhizobium</taxon>
    </lineage>
</organism>
<proteinExistence type="predicted"/>
<feature type="domain" description="PAS" evidence="1">
    <location>
        <begin position="137"/>
        <end position="209"/>
    </location>
</feature>
<dbReference type="Gene3D" id="3.30.450.20">
    <property type="entry name" value="PAS domain"/>
    <property type="match status" value="2"/>
</dbReference>
<dbReference type="InterPro" id="IPR029787">
    <property type="entry name" value="Nucleotide_cyclase"/>
</dbReference>
<reference evidence="4" key="1">
    <citation type="submission" date="2021-12" db="EMBL/GenBank/DDBJ databases">
        <authorList>
            <person name="Li Y."/>
        </authorList>
    </citation>
    <scope>NUCLEOTIDE SEQUENCE</scope>
    <source>
        <strain evidence="4">DKSPLA3</strain>
    </source>
</reference>
<dbReference type="Pfam" id="PF00563">
    <property type="entry name" value="EAL"/>
    <property type="match status" value="1"/>
</dbReference>
<dbReference type="InterPro" id="IPR052155">
    <property type="entry name" value="Biofilm_reg_signaling"/>
</dbReference>
<dbReference type="Gene3D" id="3.30.70.270">
    <property type="match status" value="1"/>
</dbReference>
<dbReference type="PROSITE" id="PS50112">
    <property type="entry name" value="PAS"/>
    <property type="match status" value="2"/>
</dbReference>
<dbReference type="FunFam" id="3.30.70.270:FF:000001">
    <property type="entry name" value="Diguanylate cyclase domain protein"/>
    <property type="match status" value="1"/>
</dbReference>
<dbReference type="Pfam" id="PF13188">
    <property type="entry name" value="PAS_8"/>
    <property type="match status" value="1"/>
</dbReference>
<dbReference type="InterPro" id="IPR043128">
    <property type="entry name" value="Rev_trsase/Diguanyl_cyclase"/>
</dbReference>
<comment type="caution">
    <text evidence="4">The sequence shown here is derived from an EMBL/GenBank/DDBJ whole genome shotgun (WGS) entry which is preliminary data.</text>
</comment>
<dbReference type="GO" id="GO:0003824">
    <property type="term" value="F:catalytic activity"/>
    <property type="evidence" value="ECO:0007669"/>
    <property type="project" value="UniProtKB-ARBA"/>
</dbReference>
<sequence>MVSALRASARLPLQTDDFRMLFQSHPSPMWIYDPLTYRFLIVNDAAVELYGYSQLAYTRLTVLDIRPASERQRMVDAVAKRSDVDRAERWTHLKADGTALDVLTYGRELQFEGRTAILAIVQDRTEVNAARQQVSETQTLLDSIIENLPVAVFVKDMEDDGRYVLYNAACGSIFGTTSEKIAMGSDRTVFSERQMTQFRKQDERALATSGTVSFEETIEDLSGGKRILRTAKRVLPTRKGNRPRYVLGISQDVTEERETEARLAYMAMHDSLTGLANRAYFGDHIRRAALAATEEAPVALLYLDIDHFKTINDSQGHAAGDALLCQVGGRLLSIIRQGDLVARLGGDEFAIVLQLQDGRVAEEVADRLLAALRVPFDLDGIAEHVTCSIGIARAPEHSTDDDGLMRDADLALYAAKEGGRSTFRIYRPEMRLEAERRHEMNLALHHALEEGQFELYYQPIYRIGGPDLAGFEALIRWNHPERGLVAPIDFIPVAEETGLIVPIGEWALNEACRTAARWPAHLRIAVNLSVSQFRDAGLLDAVRLAIESSGLAPERLEIEITESVFLTDVGQSLPLLRAMKALGLRIAIDDFGTGYSSLSYLRSFAFDKIKLDQSFVSGIETDAGSLAIIRAVVGIGSGFNATTLAEGVETEEQLQALRREGFAEVQGYLLGRPRPLGDTEAMIADAMDPQRAPLRLRATT</sequence>
<evidence type="ECO:0000313" key="4">
    <source>
        <dbReference type="EMBL" id="MCD7109288.1"/>
    </source>
</evidence>
<gene>
    <name evidence="4" type="ORF">LRX75_09535</name>
</gene>
<evidence type="ECO:0000259" key="2">
    <source>
        <dbReference type="PROSITE" id="PS50883"/>
    </source>
</evidence>
<dbReference type="SMART" id="SM00052">
    <property type="entry name" value="EAL"/>
    <property type="match status" value="1"/>
</dbReference>
<dbReference type="CDD" id="cd01948">
    <property type="entry name" value="EAL"/>
    <property type="match status" value="1"/>
</dbReference>
<evidence type="ECO:0000259" key="1">
    <source>
        <dbReference type="PROSITE" id="PS50112"/>
    </source>
</evidence>
<dbReference type="PANTHER" id="PTHR44757">
    <property type="entry name" value="DIGUANYLATE CYCLASE DGCP"/>
    <property type="match status" value="1"/>
</dbReference>
<dbReference type="NCBIfam" id="TIGR00229">
    <property type="entry name" value="sensory_box"/>
    <property type="match status" value="2"/>
</dbReference>
<dbReference type="InterPro" id="IPR013656">
    <property type="entry name" value="PAS_4"/>
</dbReference>
<dbReference type="EMBL" id="JAJOZR010000005">
    <property type="protein sequence ID" value="MCD7109288.1"/>
    <property type="molecule type" value="Genomic_DNA"/>
</dbReference>
<protein>
    <submittedName>
        <fullName evidence="4">EAL domain-containing protein</fullName>
    </submittedName>
</protein>
<dbReference type="Gene3D" id="3.20.20.450">
    <property type="entry name" value="EAL domain"/>
    <property type="match status" value="1"/>
</dbReference>
<keyword evidence="5" id="KW-1185">Reference proteome</keyword>
<dbReference type="SUPFAM" id="SSF141868">
    <property type="entry name" value="EAL domain-like"/>
    <property type="match status" value="1"/>
</dbReference>
<dbReference type="AlphaFoldDB" id="A0A9X1T6Y9"/>
<dbReference type="InterPro" id="IPR035965">
    <property type="entry name" value="PAS-like_dom_sf"/>
</dbReference>
<evidence type="ECO:0000259" key="3">
    <source>
        <dbReference type="PROSITE" id="PS50887"/>
    </source>
</evidence>
<feature type="domain" description="PAS" evidence="1">
    <location>
        <begin position="14"/>
        <end position="54"/>
    </location>
</feature>
<dbReference type="Proteomes" id="UP001139089">
    <property type="component" value="Unassembled WGS sequence"/>
</dbReference>
<dbReference type="InterPro" id="IPR035919">
    <property type="entry name" value="EAL_sf"/>
</dbReference>
<dbReference type="Pfam" id="PF00990">
    <property type="entry name" value="GGDEF"/>
    <property type="match status" value="1"/>
</dbReference>
<dbReference type="PANTHER" id="PTHR44757:SF2">
    <property type="entry name" value="BIOFILM ARCHITECTURE MAINTENANCE PROTEIN MBAA"/>
    <property type="match status" value="1"/>
</dbReference>